<evidence type="ECO:0000256" key="3">
    <source>
        <dbReference type="ARBA" id="ARBA00022475"/>
    </source>
</evidence>
<keyword evidence="2 9" id="KW-0813">Transport</keyword>
<sequence>MTNPQGQNPVQPTGKRQLRGVSSVPAVSSDSNEKSRTPVKAETATDDSPSGGPGAFPGEVVSEMRKVIWPTGRQMLNYTLIVFAFLIILTALVWGVDWVARWAVEQVLVR</sequence>
<reference evidence="11 12" key="1">
    <citation type="submission" date="2020-11" db="EMBL/GenBank/DDBJ databases">
        <title>Corynebacterium sp. MC1420.</title>
        <authorList>
            <person name="Zhou J."/>
        </authorList>
    </citation>
    <scope>NUCLEOTIDE SEQUENCE [LARGE SCALE GENOMIC DNA]</scope>
    <source>
        <strain evidence="11 12">MC1420</strain>
    </source>
</reference>
<comment type="subunit">
    <text evidence="9">Component of the Sec protein translocase complex. Heterotrimer consisting of SecY, SecE and SecG subunits. The heterotrimers can form oligomers, although 1 heterotrimer is thought to be able to translocate proteins. Interacts with the ribosome. Interacts with SecDF, and other proteins may be involved. Interacts with SecA.</text>
</comment>
<evidence type="ECO:0000313" key="12">
    <source>
        <dbReference type="Proteomes" id="UP000594586"/>
    </source>
</evidence>
<evidence type="ECO:0000256" key="6">
    <source>
        <dbReference type="ARBA" id="ARBA00022989"/>
    </source>
</evidence>
<comment type="function">
    <text evidence="9">Essential subunit of the Sec protein translocation channel SecYEG. Clamps together the 2 halves of SecY. May contact the channel plug during translocation.</text>
</comment>
<evidence type="ECO:0000256" key="5">
    <source>
        <dbReference type="ARBA" id="ARBA00022927"/>
    </source>
</evidence>
<keyword evidence="8 9" id="KW-0472">Membrane</keyword>
<dbReference type="PANTHER" id="PTHR33910">
    <property type="entry name" value="PROTEIN TRANSLOCASE SUBUNIT SECE"/>
    <property type="match status" value="1"/>
</dbReference>
<evidence type="ECO:0000256" key="9">
    <source>
        <dbReference type="HAMAP-Rule" id="MF_00422"/>
    </source>
</evidence>
<dbReference type="AlphaFoldDB" id="A0A7T0KN92"/>
<keyword evidence="12" id="KW-1185">Reference proteome</keyword>
<dbReference type="InterPro" id="IPR038379">
    <property type="entry name" value="SecE_sf"/>
</dbReference>
<proteinExistence type="inferred from homology"/>
<evidence type="ECO:0000256" key="10">
    <source>
        <dbReference type="SAM" id="MobiDB-lite"/>
    </source>
</evidence>
<dbReference type="RefSeq" id="WP_165003429.1">
    <property type="nucleotide sequence ID" value="NZ_CP064955.1"/>
</dbReference>
<dbReference type="KEGG" id="cqn:G7Y29_01430"/>
<evidence type="ECO:0000256" key="2">
    <source>
        <dbReference type="ARBA" id="ARBA00022448"/>
    </source>
</evidence>
<protein>
    <recommendedName>
        <fullName evidence="9">Protein translocase subunit SecE</fullName>
    </recommendedName>
</protein>
<dbReference type="EMBL" id="CP064955">
    <property type="protein sequence ID" value="QPK83501.1"/>
    <property type="molecule type" value="Genomic_DNA"/>
</dbReference>
<dbReference type="Proteomes" id="UP000594586">
    <property type="component" value="Chromosome"/>
</dbReference>
<evidence type="ECO:0000256" key="7">
    <source>
        <dbReference type="ARBA" id="ARBA00023010"/>
    </source>
</evidence>
<dbReference type="GO" id="GO:0065002">
    <property type="term" value="P:intracellular protein transmembrane transport"/>
    <property type="evidence" value="ECO:0007669"/>
    <property type="project" value="UniProtKB-UniRule"/>
</dbReference>
<dbReference type="GO" id="GO:0009306">
    <property type="term" value="P:protein secretion"/>
    <property type="evidence" value="ECO:0007669"/>
    <property type="project" value="UniProtKB-UniRule"/>
</dbReference>
<feature type="region of interest" description="Disordered" evidence="10">
    <location>
        <begin position="1"/>
        <end position="58"/>
    </location>
</feature>
<gene>
    <name evidence="9 11" type="primary">secE</name>
    <name evidence="11" type="ORF">G7Y29_01430</name>
</gene>
<name>A0A7T0KN92_9CORY</name>
<dbReference type="GO" id="GO:0043952">
    <property type="term" value="P:protein transport by the Sec complex"/>
    <property type="evidence" value="ECO:0007669"/>
    <property type="project" value="UniProtKB-UniRule"/>
</dbReference>
<evidence type="ECO:0000256" key="8">
    <source>
        <dbReference type="ARBA" id="ARBA00023136"/>
    </source>
</evidence>
<dbReference type="PANTHER" id="PTHR33910:SF1">
    <property type="entry name" value="PROTEIN TRANSLOCASE SUBUNIT SECE"/>
    <property type="match status" value="1"/>
</dbReference>
<comment type="subcellular location">
    <subcellularLocation>
        <location evidence="9">Cell membrane</location>
        <topology evidence="9">Single-pass membrane protein</topology>
    </subcellularLocation>
    <subcellularLocation>
        <location evidence="1">Membrane</location>
    </subcellularLocation>
</comment>
<organism evidence="11 12">
    <name type="scientific">Corynebacterium qintianiae</name>
    <dbReference type="NCBI Taxonomy" id="2709392"/>
    <lineage>
        <taxon>Bacteria</taxon>
        <taxon>Bacillati</taxon>
        <taxon>Actinomycetota</taxon>
        <taxon>Actinomycetes</taxon>
        <taxon>Mycobacteriales</taxon>
        <taxon>Corynebacteriaceae</taxon>
        <taxon>Corynebacterium</taxon>
    </lineage>
</organism>
<keyword evidence="3 9" id="KW-1003">Cell membrane</keyword>
<dbReference type="GO" id="GO:0005886">
    <property type="term" value="C:plasma membrane"/>
    <property type="evidence" value="ECO:0007669"/>
    <property type="project" value="UniProtKB-SubCell"/>
</dbReference>
<dbReference type="InterPro" id="IPR005807">
    <property type="entry name" value="SecE_bac"/>
</dbReference>
<keyword evidence="7 9" id="KW-0811">Translocation</keyword>
<accession>A0A7T0KN92</accession>
<evidence type="ECO:0000313" key="11">
    <source>
        <dbReference type="EMBL" id="QPK83501.1"/>
    </source>
</evidence>
<dbReference type="GO" id="GO:0006605">
    <property type="term" value="P:protein targeting"/>
    <property type="evidence" value="ECO:0007669"/>
    <property type="project" value="UniProtKB-UniRule"/>
</dbReference>
<dbReference type="Gene3D" id="1.20.5.1030">
    <property type="entry name" value="Preprotein translocase secy subunit"/>
    <property type="match status" value="1"/>
</dbReference>
<dbReference type="GO" id="GO:0008320">
    <property type="term" value="F:protein transmembrane transporter activity"/>
    <property type="evidence" value="ECO:0007669"/>
    <property type="project" value="UniProtKB-UniRule"/>
</dbReference>
<dbReference type="Pfam" id="PF00584">
    <property type="entry name" value="SecE"/>
    <property type="match status" value="1"/>
</dbReference>
<dbReference type="InterPro" id="IPR001901">
    <property type="entry name" value="Translocase_SecE/Sec61-g"/>
</dbReference>
<keyword evidence="4 9" id="KW-0812">Transmembrane</keyword>
<dbReference type="NCBIfam" id="TIGR00964">
    <property type="entry name" value="secE_bact"/>
    <property type="match status" value="1"/>
</dbReference>
<dbReference type="HAMAP" id="MF_00422">
    <property type="entry name" value="SecE"/>
    <property type="match status" value="1"/>
</dbReference>
<feature type="compositionally biased region" description="Polar residues" evidence="10">
    <location>
        <begin position="1"/>
        <end position="11"/>
    </location>
</feature>
<feature type="transmembrane region" description="Helical" evidence="9">
    <location>
        <begin position="75"/>
        <end position="96"/>
    </location>
</feature>
<keyword evidence="5 9" id="KW-0653">Protein transport</keyword>
<comment type="similarity">
    <text evidence="9">Belongs to the SecE/SEC61-gamma family.</text>
</comment>
<evidence type="ECO:0000256" key="1">
    <source>
        <dbReference type="ARBA" id="ARBA00004370"/>
    </source>
</evidence>
<evidence type="ECO:0000256" key="4">
    <source>
        <dbReference type="ARBA" id="ARBA00022692"/>
    </source>
</evidence>
<keyword evidence="6 9" id="KW-1133">Transmembrane helix</keyword>